<reference evidence="1" key="1">
    <citation type="submission" date="2025-08" db="UniProtKB">
        <authorList>
            <consortium name="RefSeq"/>
        </authorList>
    </citation>
    <scope>IDENTIFICATION</scope>
</reference>
<name>A0A6P4F0W7_DRORH</name>
<dbReference type="Gene3D" id="3.20.20.370">
    <property type="entry name" value="Glycoside hydrolase/deacetylase"/>
    <property type="match status" value="1"/>
</dbReference>
<organism evidence="1">
    <name type="scientific">Drosophila rhopaloa</name>
    <name type="common">Fruit fly</name>
    <dbReference type="NCBI Taxonomy" id="1041015"/>
    <lineage>
        <taxon>Eukaryota</taxon>
        <taxon>Metazoa</taxon>
        <taxon>Ecdysozoa</taxon>
        <taxon>Arthropoda</taxon>
        <taxon>Hexapoda</taxon>
        <taxon>Insecta</taxon>
        <taxon>Pterygota</taxon>
        <taxon>Neoptera</taxon>
        <taxon>Endopterygota</taxon>
        <taxon>Diptera</taxon>
        <taxon>Brachycera</taxon>
        <taxon>Muscomorpha</taxon>
        <taxon>Ephydroidea</taxon>
        <taxon>Drosophilidae</taxon>
        <taxon>Drosophila</taxon>
        <taxon>Sophophora</taxon>
    </lineage>
</organism>
<accession>A0A6P4F0W7</accession>
<proteinExistence type="predicted"/>
<dbReference type="PANTHER" id="PTHR45985:SF3">
    <property type="entry name" value="CHITIN DEACETYLASE-LIKE 4"/>
    <property type="match status" value="1"/>
</dbReference>
<dbReference type="InterPro" id="IPR052740">
    <property type="entry name" value="CE4"/>
</dbReference>
<gene>
    <name evidence="1" type="primary">LOC108048087</name>
</gene>
<dbReference type="GO" id="GO:0016787">
    <property type="term" value="F:hydrolase activity"/>
    <property type="evidence" value="ECO:0007669"/>
    <property type="project" value="UniProtKB-ARBA"/>
</dbReference>
<dbReference type="PANTHER" id="PTHR45985">
    <property type="match status" value="1"/>
</dbReference>
<dbReference type="AlphaFoldDB" id="A0A6P4F0W7"/>
<sequence>MSDSFVPVRYCLKVQQGLTDGKGGRRLNNGGVDAGRPYAVGVAATPTVHQRPGIQLPGYLLYIIVVYIGKQLLRKSTARALIEAQLWPINIRTDPRFSPSIRNCSNYQQIQHLGYYGHEIGTESISQQQGLQDKGYEEWVGEMIGMREILRHFANVSVNDVVGMRAPFLKPGRNTQYKVVEDFGYIYDSSITVPPVAVPVWPYTLDYKISHECKSGTCPSRTFPGVWEVPLNTHYVEGYEGGHCPYLDQCVLHNLDEEEVLQWLQEDFSRYYEQNKAPYMMPFHTNWFQTKPLENGLHKFLDWALELPDVYILTVTQMLQYMTDPKELRDVSQIESWKCDKSVAVAPKPCNIWQTCALSFKIPEQNLTDTRYMETCRECPNVYPWLGDAGGTGIAGQDNYIFHSGPDTTEEAS</sequence>
<dbReference type="OrthoDB" id="504708at2759"/>
<evidence type="ECO:0000313" key="1">
    <source>
        <dbReference type="RefSeq" id="XP_016984052.1"/>
    </source>
</evidence>
<dbReference type="InterPro" id="IPR011330">
    <property type="entry name" value="Glyco_hydro/deAcase_b/a-brl"/>
</dbReference>
<dbReference type="RefSeq" id="XP_016984052.1">
    <property type="nucleotide sequence ID" value="XM_017128563.1"/>
</dbReference>
<dbReference type="SUPFAM" id="SSF88713">
    <property type="entry name" value="Glycoside hydrolase/deacetylase"/>
    <property type="match status" value="1"/>
</dbReference>
<dbReference type="GO" id="GO:0005975">
    <property type="term" value="P:carbohydrate metabolic process"/>
    <property type="evidence" value="ECO:0007669"/>
    <property type="project" value="InterPro"/>
</dbReference>
<protein>
    <submittedName>
        <fullName evidence="1">LOW QUALITY PROTEIN: uncharacterized protein LOC108048087</fullName>
    </submittedName>
</protein>